<sequence length="71" mass="8297">MSDMGCVVWYKCENVSCKFDLLLQLSRQSARLLTERSLVRTQPGAVFFYIIQIAYATQVKIMRDNVQYDKL</sequence>
<name>A0A8J8SVI5_HALGN</name>
<protein>
    <submittedName>
        <fullName evidence="1">Uncharacterized protein</fullName>
    </submittedName>
</protein>
<reference evidence="1" key="1">
    <citation type="submission" date="2019-06" db="EMBL/GenBank/DDBJ databases">
        <authorList>
            <person name="Zheng W."/>
        </authorList>
    </citation>
    <scope>NUCLEOTIDE SEQUENCE</scope>
    <source>
        <strain evidence="1">QDHG01</strain>
    </source>
</reference>
<organism evidence="1 2">
    <name type="scientific">Halteria grandinella</name>
    <dbReference type="NCBI Taxonomy" id="5974"/>
    <lineage>
        <taxon>Eukaryota</taxon>
        <taxon>Sar</taxon>
        <taxon>Alveolata</taxon>
        <taxon>Ciliophora</taxon>
        <taxon>Intramacronucleata</taxon>
        <taxon>Spirotrichea</taxon>
        <taxon>Stichotrichia</taxon>
        <taxon>Sporadotrichida</taxon>
        <taxon>Halteriidae</taxon>
        <taxon>Halteria</taxon>
    </lineage>
</organism>
<dbReference type="AlphaFoldDB" id="A0A8J8SVI5"/>
<keyword evidence="2" id="KW-1185">Reference proteome</keyword>
<gene>
    <name evidence="1" type="ORF">FGO68_gene1527</name>
</gene>
<comment type="caution">
    <text evidence="1">The sequence shown here is derived from an EMBL/GenBank/DDBJ whole genome shotgun (WGS) entry which is preliminary data.</text>
</comment>
<evidence type="ECO:0000313" key="2">
    <source>
        <dbReference type="Proteomes" id="UP000785679"/>
    </source>
</evidence>
<proteinExistence type="predicted"/>
<accession>A0A8J8SVI5</accession>
<evidence type="ECO:0000313" key="1">
    <source>
        <dbReference type="EMBL" id="TNV72230.1"/>
    </source>
</evidence>
<dbReference type="Proteomes" id="UP000785679">
    <property type="component" value="Unassembled WGS sequence"/>
</dbReference>
<dbReference type="EMBL" id="RRYP01023466">
    <property type="protein sequence ID" value="TNV72230.1"/>
    <property type="molecule type" value="Genomic_DNA"/>
</dbReference>